<keyword evidence="1" id="KW-0472">Membrane</keyword>
<dbReference type="SUPFAM" id="SSF54523">
    <property type="entry name" value="Pili subunits"/>
    <property type="match status" value="1"/>
</dbReference>
<dbReference type="NCBIfam" id="TIGR04294">
    <property type="entry name" value="pre_pil_HX9DG"/>
    <property type="match status" value="1"/>
</dbReference>
<evidence type="ECO:0000259" key="2">
    <source>
        <dbReference type="Pfam" id="PF07596"/>
    </source>
</evidence>
<name>A0A518G565_9BACT</name>
<reference evidence="3 4" key="1">
    <citation type="submission" date="2019-02" db="EMBL/GenBank/DDBJ databases">
        <title>Deep-cultivation of Planctomycetes and their phenomic and genomic characterization uncovers novel biology.</title>
        <authorList>
            <person name="Wiegand S."/>
            <person name="Jogler M."/>
            <person name="Boedeker C."/>
            <person name="Pinto D."/>
            <person name="Vollmers J."/>
            <person name="Rivas-Marin E."/>
            <person name="Kohn T."/>
            <person name="Peeters S.H."/>
            <person name="Heuer A."/>
            <person name="Rast P."/>
            <person name="Oberbeckmann S."/>
            <person name="Bunk B."/>
            <person name="Jeske O."/>
            <person name="Meyerdierks A."/>
            <person name="Storesund J.E."/>
            <person name="Kallscheuer N."/>
            <person name="Luecker S."/>
            <person name="Lage O.M."/>
            <person name="Pohl T."/>
            <person name="Merkel B.J."/>
            <person name="Hornburger P."/>
            <person name="Mueller R.-W."/>
            <person name="Bruemmer F."/>
            <person name="Labrenz M."/>
            <person name="Spormann A.M."/>
            <person name="Op den Camp H."/>
            <person name="Overmann J."/>
            <person name="Amann R."/>
            <person name="Jetten M.S.M."/>
            <person name="Mascher T."/>
            <person name="Medema M.H."/>
            <person name="Devos D.P."/>
            <person name="Kaster A.-K."/>
            <person name="Ovreas L."/>
            <person name="Rohde M."/>
            <person name="Galperin M.Y."/>
            <person name="Jogler C."/>
        </authorList>
    </citation>
    <scope>NUCLEOTIDE SEQUENCE [LARGE SCALE GENOMIC DNA]</scope>
    <source>
        <strain evidence="3 4">Q31a</strain>
    </source>
</reference>
<dbReference type="InterPro" id="IPR045584">
    <property type="entry name" value="Pilin-like"/>
</dbReference>
<dbReference type="InterPro" id="IPR012902">
    <property type="entry name" value="N_methyl_site"/>
</dbReference>
<feature type="domain" description="DUF1559" evidence="2">
    <location>
        <begin position="46"/>
        <end position="350"/>
    </location>
</feature>
<sequence length="370" mass="39921">MKYLAKYLQPLRTSRHHKRSAFTLVELLVVIAIIGILVGLLLPAVQAAREAARRMSCSNNLKQLGLSLHNYESAHRRLPANYTNGSGISGNFSVFAQLAPYFEQGNLADLIDFSQPLHVGCCPGKLVPPHDVASATPIPVLSCPSESLERVYSVVTLSGSGPTQYYTGTNYHMNFGTGVGTLYDTRKPTDGILWINASVKFGSISDGLSNTVAFAESLLGQQDQTAQEPTSDQERHRTMMNVTCAFIDRSMPPTVPGLTGYVLPSDPTLLEQYTHGSGLHRGWSGQRGAGWINGREYWTGYSHYHTPNSNSPDVGTCGWGVFASRSNHPGGVTVALCDGSIQFVSDSIDLATWRSVGTRGGNEVASVTSP</sequence>
<dbReference type="NCBIfam" id="TIGR02532">
    <property type="entry name" value="IV_pilin_GFxxxE"/>
    <property type="match status" value="1"/>
</dbReference>
<dbReference type="RefSeq" id="WP_231691128.1">
    <property type="nucleotide sequence ID" value="NZ_CP036298.1"/>
</dbReference>
<evidence type="ECO:0000256" key="1">
    <source>
        <dbReference type="SAM" id="Phobius"/>
    </source>
</evidence>
<protein>
    <recommendedName>
        <fullName evidence="2">DUF1559 domain-containing protein</fullName>
    </recommendedName>
</protein>
<dbReference type="KEGG" id="ahel:Q31a_20360"/>
<dbReference type="AlphaFoldDB" id="A0A518G565"/>
<dbReference type="Proteomes" id="UP000318017">
    <property type="component" value="Chromosome"/>
</dbReference>
<evidence type="ECO:0000313" key="3">
    <source>
        <dbReference type="EMBL" id="QDV23731.1"/>
    </source>
</evidence>
<dbReference type="PANTHER" id="PTHR30093:SF2">
    <property type="entry name" value="TYPE II SECRETION SYSTEM PROTEIN H"/>
    <property type="match status" value="1"/>
</dbReference>
<keyword evidence="1" id="KW-0812">Transmembrane</keyword>
<dbReference type="Gene3D" id="3.30.700.10">
    <property type="entry name" value="Glycoprotein, Type 4 Pilin"/>
    <property type="match status" value="1"/>
</dbReference>
<evidence type="ECO:0000313" key="4">
    <source>
        <dbReference type="Proteomes" id="UP000318017"/>
    </source>
</evidence>
<dbReference type="Pfam" id="PF07963">
    <property type="entry name" value="N_methyl"/>
    <property type="match status" value="1"/>
</dbReference>
<gene>
    <name evidence="3" type="ORF">Q31a_20360</name>
</gene>
<dbReference type="InterPro" id="IPR027558">
    <property type="entry name" value="Pre_pil_HX9DG_C"/>
</dbReference>
<proteinExistence type="predicted"/>
<accession>A0A518G565</accession>
<dbReference type="InterPro" id="IPR011453">
    <property type="entry name" value="DUF1559"/>
</dbReference>
<dbReference type="PANTHER" id="PTHR30093">
    <property type="entry name" value="GENERAL SECRETION PATHWAY PROTEIN G"/>
    <property type="match status" value="1"/>
</dbReference>
<keyword evidence="4" id="KW-1185">Reference proteome</keyword>
<dbReference type="EMBL" id="CP036298">
    <property type="protein sequence ID" value="QDV23731.1"/>
    <property type="molecule type" value="Genomic_DNA"/>
</dbReference>
<organism evidence="3 4">
    <name type="scientific">Aureliella helgolandensis</name>
    <dbReference type="NCBI Taxonomy" id="2527968"/>
    <lineage>
        <taxon>Bacteria</taxon>
        <taxon>Pseudomonadati</taxon>
        <taxon>Planctomycetota</taxon>
        <taxon>Planctomycetia</taxon>
        <taxon>Pirellulales</taxon>
        <taxon>Pirellulaceae</taxon>
        <taxon>Aureliella</taxon>
    </lineage>
</organism>
<feature type="transmembrane region" description="Helical" evidence="1">
    <location>
        <begin position="21"/>
        <end position="45"/>
    </location>
</feature>
<keyword evidence="1" id="KW-1133">Transmembrane helix</keyword>
<dbReference type="Pfam" id="PF07596">
    <property type="entry name" value="SBP_bac_10"/>
    <property type="match status" value="1"/>
</dbReference>